<evidence type="ECO:0000256" key="4">
    <source>
        <dbReference type="ARBA" id="ARBA00022695"/>
    </source>
</evidence>
<evidence type="ECO:0000256" key="8">
    <source>
        <dbReference type="ARBA" id="ARBA00049628"/>
    </source>
</evidence>
<dbReference type="PANTHER" id="PTHR43584:SF3">
    <property type="entry name" value="BIFUNCTIONAL PROTEIN GLMU"/>
    <property type="match status" value="1"/>
</dbReference>
<comment type="function">
    <text evidence="8">Catalyzes the last two sequential reactions in the de novo biosynthetic pathway for UDP-N-acetylglucosamine (UDP-GlcNAc). The C-terminal domain catalyzes the transfer of acetyl group from acetyl coenzyme A to glucosamine-1-phosphate (GlcN-1-P) to produce N-acetylglucosamine-1-phosphate (GlcNAc-1-P), which is converted into UDP-GlcNAc by the transfer of uridine 5-monophosphate (from uridine 5-triphosphate), a reaction catalyzed by the N-terminal domain.</text>
</comment>
<evidence type="ECO:0000259" key="9">
    <source>
        <dbReference type="Pfam" id="PF12804"/>
    </source>
</evidence>
<comment type="similarity">
    <text evidence="1">In the C-terminal section; belongs to the transferase hexapeptide repeat family.</text>
</comment>
<dbReference type="SUPFAM" id="SSF53448">
    <property type="entry name" value="Nucleotide-diphospho-sugar transferases"/>
    <property type="match status" value="1"/>
</dbReference>
<gene>
    <name evidence="10" type="ORF">NZD89_08880</name>
</gene>
<reference evidence="10" key="1">
    <citation type="submission" date="2022-08" db="EMBL/GenBank/DDBJ databases">
        <title>Alicyclobacillus fastidiosus DSM 17978, complete genome.</title>
        <authorList>
            <person name="Wang Q."/>
            <person name="Cai R."/>
            <person name="Wang Z."/>
        </authorList>
    </citation>
    <scope>NUCLEOTIDE SEQUENCE</scope>
    <source>
        <strain evidence="10">DSM 17978</strain>
    </source>
</reference>
<dbReference type="InterPro" id="IPR029044">
    <property type="entry name" value="Nucleotide-diphossugar_trans"/>
</dbReference>
<dbReference type="PANTHER" id="PTHR43584">
    <property type="entry name" value="NUCLEOTIDYL TRANSFERASE"/>
    <property type="match status" value="1"/>
</dbReference>
<dbReference type="Proteomes" id="UP001164761">
    <property type="component" value="Chromosome"/>
</dbReference>
<proteinExistence type="inferred from homology"/>
<evidence type="ECO:0000256" key="1">
    <source>
        <dbReference type="ARBA" id="ARBA00007707"/>
    </source>
</evidence>
<evidence type="ECO:0000256" key="2">
    <source>
        <dbReference type="ARBA" id="ARBA00007947"/>
    </source>
</evidence>
<comment type="catalytic activity">
    <reaction evidence="6">
        <text>alpha-D-glucosamine 1-phosphate + acetyl-CoA = N-acetyl-alpha-D-glucosamine 1-phosphate + CoA + H(+)</text>
        <dbReference type="Rhea" id="RHEA:13725"/>
        <dbReference type="ChEBI" id="CHEBI:15378"/>
        <dbReference type="ChEBI" id="CHEBI:57287"/>
        <dbReference type="ChEBI" id="CHEBI:57288"/>
        <dbReference type="ChEBI" id="CHEBI:57776"/>
        <dbReference type="ChEBI" id="CHEBI:58516"/>
        <dbReference type="EC" id="2.3.1.157"/>
    </reaction>
</comment>
<dbReference type="GO" id="GO:0016740">
    <property type="term" value="F:transferase activity"/>
    <property type="evidence" value="ECO:0007669"/>
    <property type="project" value="UniProtKB-KW"/>
</dbReference>
<comment type="catalytic activity">
    <reaction evidence="7">
        <text>N-acetyl-alpha-D-glucosamine 1-phosphate + UTP + H(+) = UDP-N-acetyl-alpha-D-glucosamine + diphosphate</text>
        <dbReference type="Rhea" id="RHEA:13509"/>
        <dbReference type="ChEBI" id="CHEBI:15378"/>
        <dbReference type="ChEBI" id="CHEBI:33019"/>
        <dbReference type="ChEBI" id="CHEBI:46398"/>
        <dbReference type="ChEBI" id="CHEBI:57705"/>
        <dbReference type="ChEBI" id="CHEBI:57776"/>
        <dbReference type="EC" id="2.7.7.23"/>
    </reaction>
</comment>
<dbReference type="InterPro" id="IPR025877">
    <property type="entry name" value="MobA-like_NTP_Trfase"/>
</dbReference>
<organism evidence="10 11">
    <name type="scientific">Alicyclobacillus fastidiosus</name>
    <dbReference type="NCBI Taxonomy" id="392011"/>
    <lineage>
        <taxon>Bacteria</taxon>
        <taxon>Bacillati</taxon>
        <taxon>Bacillota</taxon>
        <taxon>Bacilli</taxon>
        <taxon>Bacillales</taxon>
        <taxon>Alicyclobacillaceae</taxon>
        <taxon>Alicyclobacillus</taxon>
    </lineage>
</organism>
<dbReference type="Gene3D" id="3.90.550.10">
    <property type="entry name" value="Spore Coat Polysaccharide Biosynthesis Protein SpsA, Chain A"/>
    <property type="match status" value="1"/>
</dbReference>
<dbReference type="InterPro" id="IPR050065">
    <property type="entry name" value="GlmU-like"/>
</dbReference>
<feature type="domain" description="MobA-like NTP transferase" evidence="9">
    <location>
        <begin position="5"/>
        <end position="116"/>
    </location>
</feature>
<comment type="similarity">
    <text evidence="2">In the N-terminal section; belongs to the N-acetylglucosamine-1-phosphate uridyltransferase family.</text>
</comment>
<evidence type="ECO:0000256" key="3">
    <source>
        <dbReference type="ARBA" id="ARBA00022679"/>
    </source>
</evidence>
<keyword evidence="5" id="KW-0012">Acyltransferase</keyword>
<name>A0ABY6ZKN1_9BACL</name>
<dbReference type="EMBL" id="CP104067">
    <property type="protein sequence ID" value="WAH43478.1"/>
    <property type="molecule type" value="Genomic_DNA"/>
</dbReference>
<evidence type="ECO:0000256" key="6">
    <source>
        <dbReference type="ARBA" id="ARBA00048247"/>
    </source>
</evidence>
<dbReference type="RefSeq" id="WP_268007361.1">
    <property type="nucleotide sequence ID" value="NZ_BSUT01000001.1"/>
</dbReference>
<keyword evidence="3 10" id="KW-0808">Transferase</keyword>
<keyword evidence="11" id="KW-1185">Reference proteome</keyword>
<protein>
    <submittedName>
        <fullName evidence="10">NTP transferase domain-containing protein</fullName>
    </submittedName>
</protein>
<dbReference type="Pfam" id="PF12804">
    <property type="entry name" value="NTP_transf_3"/>
    <property type="match status" value="1"/>
</dbReference>
<sequence>MGKSAIVLAPGHGTRMKSRTHKVLHRVCGKPMIMHILDTLNRVGLDQIIVVVGQQREAVTETIAGRVDIAVQVEQLGTGDAVRAALPHLRDDADSVVVLYGDAPLIQPDTLCRLFETQ</sequence>
<keyword evidence="4" id="KW-0548">Nucleotidyltransferase</keyword>
<accession>A0ABY6ZKN1</accession>
<evidence type="ECO:0000256" key="5">
    <source>
        <dbReference type="ARBA" id="ARBA00023315"/>
    </source>
</evidence>
<evidence type="ECO:0000313" key="10">
    <source>
        <dbReference type="EMBL" id="WAH43478.1"/>
    </source>
</evidence>
<evidence type="ECO:0000256" key="7">
    <source>
        <dbReference type="ARBA" id="ARBA00048493"/>
    </source>
</evidence>
<evidence type="ECO:0000313" key="11">
    <source>
        <dbReference type="Proteomes" id="UP001164761"/>
    </source>
</evidence>